<dbReference type="InterPro" id="IPR041698">
    <property type="entry name" value="Methyltransf_25"/>
</dbReference>
<protein>
    <submittedName>
        <fullName evidence="4">Methyltransferase domain-containing protein</fullName>
    </submittedName>
</protein>
<dbReference type="InterPro" id="IPR029063">
    <property type="entry name" value="SAM-dependent_MTases_sf"/>
</dbReference>
<dbReference type="CDD" id="cd02440">
    <property type="entry name" value="AdoMet_MTases"/>
    <property type="match status" value="1"/>
</dbReference>
<keyword evidence="1 4" id="KW-0489">Methyltransferase</keyword>
<dbReference type="SUPFAM" id="SSF53335">
    <property type="entry name" value="S-adenosyl-L-methionine-dependent methyltransferases"/>
    <property type="match status" value="1"/>
</dbReference>
<evidence type="ECO:0000313" key="5">
    <source>
        <dbReference type="Proteomes" id="UP000199086"/>
    </source>
</evidence>
<name>A0A1G6I4A3_9ACTN</name>
<proteinExistence type="predicted"/>
<dbReference type="GO" id="GO:0032259">
    <property type="term" value="P:methylation"/>
    <property type="evidence" value="ECO:0007669"/>
    <property type="project" value="UniProtKB-KW"/>
</dbReference>
<dbReference type="EMBL" id="FMYF01000014">
    <property type="protein sequence ID" value="SDC01238.1"/>
    <property type="molecule type" value="Genomic_DNA"/>
</dbReference>
<reference evidence="4 5" key="1">
    <citation type="submission" date="2016-06" db="EMBL/GenBank/DDBJ databases">
        <authorList>
            <person name="Olsen C.W."/>
            <person name="Carey S."/>
            <person name="Hinshaw L."/>
            <person name="Karasin A.I."/>
        </authorList>
    </citation>
    <scope>NUCLEOTIDE SEQUENCE [LARGE SCALE GENOMIC DNA]</scope>
    <source>
        <strain evidence="4 5">LZ-22</strain>
    </source>
</reference>
<organism evidence="4 5">
    <name type="scientific">Raineyella antarctica</name>
    <dbReference type="NCBI Taxonomy" id="1577474"/>
    <lineage>
        <taxon>Bacteria</taxon>
        <taxon>Bacillati</taxon>
        <taxon>Actinomycetota</taxon>
        <taxon>Actinomycetes</taxon>
        <taxon>Propionibacteriales</taxon>
        <taxon>Propionibacteriaceae</taxon>
        <taxon>Raineyella</taxon>
    </lineage>
</organism>
<keyword evidence="2 4" id="KW-0808">Transferase</keyword>
<evidence type="ECO:0000313" key="4">
    <source>
        <dbReference type="EMBL" id="SDC01238.1"/>
    </source>
</evidence>
<dbReference type="RefSeq" id="WP_092613507.1">
    <property type="nucleotide sequence ID" value="NZ_FMYF01000014.1"/>
</dbReference>
<dbReference type="OrthoDB" id="9805171at2"/>
<accession>A0A1G6I4A3</accession>
<dbReference type="Proteomes" id="UP000199086">
    <property type="component" value="Unassembled WGS sequence"/>
</dbReference>
<dbReference type="Gene3D" id="3.40.50.150">
    <property type="entry name" value="Vaccinia Virus protein VP39"/>
    <property type="match status" value="1"/>
</dbReference>
<dbReference type="Pfam" id="PF13649">
    <property type="entry name" value="Methyltransf_25"/>
    <property type="match status" value="1"/>
</dbReference>
<dbReference type="PANTHER" id="PTHR43861:SF1">
    <property type="entry name" value="TRANS-ACONITATE 2-METHYLTRANSFERASE"/>
    <property type="match status" value="1"/>
</dbReference>
<dbReference type="GO" id="GO:0008168">
    <property type="term" value="F:methyltransferase activity"/>
    <property type="evidence" value="ECO:0007669"/>
    <property type="project" value="UniProtKB-KW"/>
</dbReference>
<dbReference type="STRING" id="1577474.GA0111570_11419"/>
<gene>
    <name evidence="4" type="ORF">GA0111570_11419</name>
</gene>
<evidence type="ECO:0000256" key="2">
    <source>
        <dbReference type="ARBA" id="ARBA00022679"/>
    </source>
</evidence>
<evidence type="ECO:0000256" key="1">
    <source>
        <dbReference type="ARBA" id="ARBA00022603"/>
    </source>
</evidence>
<evidence type="ECO:0000259" key="3">
    <source>
        <dbReference type="Pfam" id="PF13649"/>
    </source>
</evidence>
<keyword evidence="5" id="KW-1185">Reference proteome</keyword>
<feature type="domain" description="Methyltransferase" evidence="3">
    <location>
        <begin position="40"/>
        <end position="134"/>
    </location>
</feature>
<sequence>MTATTPLDWDAATYGALPLPHRAWGRGVLDRLAPVDGETVLELGCGTGRDAAALLSEYPGCRVVGLDASPQMLAAAREALAPYGDRVVLREADLRRSFALEVPVEAAMSVATLHWLPDHATVFASVAAALRPGGRFVAEAGGAGQLENVHRARRLVEGVDEPADATHFADDVATRAALERAGFTDIAVRLRPDPLVLEERTLRPYLATVILGAVLRELPAEDREAYVDAVAGAMDAPVIDYVRLEFEARRG</sequence>
<dbReference type="PANTHER" id="PTHR43861">
    <property type="entry name" value="TRANS-ACONITATE 2-METHYLTRANSFERASE-RELATED"/>
    <property type="match status" value="1"/>
</dbReference>
<dbReference type="AlphaFoldDB" id="A0A1G6I4A3"/>